<evidence type="ECO:0000313" key="2">
    <source>
        <dbReference type="Proteomes" id="UP001301728"/>
    </source>
</evidence>
<evidence type="ECO:0008006" key="3">
    <source>
        <dbReference type="Google" id="ProtNLM"/>
    </source>
</evidence>
<name>A0ABU5U5I1_9CYAN</name>
<organism evidence="1 2">
    <name type="scientific">Limnoraphis robusta CCNP1315</name>
    <dbReference type="NCBI Taxonomy" id="3110306"/>
    <lineage>
        <taxon>Bacteria</taxon>
        <taxon>Bacillati</taxon>
        <taxon>Cyanobacteriota</taxon>
        <taxon>Cyanophyceae</taxon>
        <taxon>Oscillatoriophycideae</taxon>
        <taxon>Oscillatoriales</taxon>
        <taxon>Sirenicapillariaceae</taxon>
        <taxon>Limnoraphis</taxon>
    </lineage>
</organism>
<evidence type="ECO:0000313" key="1">
    <source>
        <dbReference type="EMBL" id="MEA5522458.1"/>
    </source>
</evidence>
<sequence length="81" mass="8983">MLSIEDTFILVEERLPILGLKLASGVPSDVRGISDVDISLVHPEPQNLLHLMPEGTLKKKGKIYLIPLGDINLFLPIDRLI</sequence>
<dbReference type="RefSeq" id="WP_323218436.1">
    <property type="nucleotide sequence ID" value="NZ_JAYGHT010000189.1"/>
</dbReference>
<accession>A0ABU5U5I1</accession>
<protein>
    <recommendedName>
        <fullName evidence="3">Polymerase nucleotidyl transferase domain-containing protein</fullName>
    </recommendedName>
</protein>
<proteinExistence type="predicted"/>
<dbReference type="EMBL" id="JAYGHT010000189">
    <property type="protein sequence ID" value="MEA5522458.1"/>
    <property type="molecule type" value="Genomic_DNA"/>
</dbReference>
<keyword evidence="2" id="KW-1185">Reference proteome</keyword>
<gene>
    <name evidence="1" type="ORF">VB854_26340</name>
</gene>
<dbReference type="Proteomes" id="UP001301728">
    <property type="component" value="Unassembled WGS sequence"/>
</dbReference>
<comment type="caution">
    <text evidence="1">The sequence shown here is derived from an EMBL/GenBank/DDBJ whole genome shotgun (WGS) entry which is preliminary data.</text>
</comment>
<reference evidence="1 2" key="1">
    <citation type="submission" date="2023-12" db="EMBL/GenBank/DDBJ databases">
        <title>Baltic Sea Cyanobacteria.</title>
        <authorList>
            <person name="Delbaje E."/>
            <person name="Fewer D.P."/>
            <person name="Shishido T.K."/>
        </authorList>
    </citation>
    <scope>NUCLEOTIDE SEQUENCE [LARGE SCALE GENOMIC DNA]</scope>
    <source>
        <strain evidence="1 2">CCNP 1315</strain>
    </source>
</reference>